<dbReference type="PROSITE" id="PS51192">
    <property type="entry name" value="HELICASE_ATP_BIND_1"/>
    <property type="match status" value="1"/>
</dbReference>
<accession>A0A6M8NNG2</accession>
<dbReference type="FunFam" id="3.40.50.300:FF:000489">
    <property type="entry name" value="Primosome assembly protein PriA"/>
    <property type="match status" value="1"/>
</dbReference>
<dbReference type="GO" id="GO:0006302">
    <property type="term" value="P:double-strand break repair"/>
    <property type="evidence" value="ECO:0007669"/>
    <property type="project" value="InterPro"/>
</dbReference>
<dbReference type="Gene3D" id="3.40.50.300">
    <property type="entry name" value="P-loop containing nucleotide triphosphate hydrolases"/>
    <property type="match status" value="2"/>
</dbReference>
<dbReference type="InterPro" id="IPR027417">
    <property type="entry name" value="P-loop_NTPase"/>
</dbReference>
<keyword evidence="2 12" id="KW-0235">DNA replication</keyword>
<evidence type="ECO:0000256" key="11">
    <source>
        <dbReference type="ARBA" id="ARBA00048988"/>
    </source>
</evidence>
<comment type="catalytic activity">
    <reaction evidence="11 12">
        <text>ATP + H2O = ADP + phosphate + H(+)</text>
        <dbReference type="Rhea" id="RHEA:13065"/>
        <dbReference type="ChEBI" id="CHEBI:15377"/>
        <dbReference type="ChEBI" id="CHEBI:15378"/>
        <dbReference type="ChEBI" id="CHEBI:30616"/>
        <dbReference type="ChEBI" id="CHEBI:43474"/>
        <dbReference type="ChEBI" id="CHEBI:456216"/>
        <dbReference type="EC" id="5.6.2.4"/>
    </reaction>
</comment>
<evidence type="ECO:0000256" key="2">
    <source>
        <dbReference type="ARBA" id="ARBA00022705"/>
    </source>
</evidence>
<evidence type="ECO:0000256" key="6">
    <source>
        <dbReference type="ARBA" id="ARBA00022806"/>
    </source>
</evidence>
<evidence type="ECO:0000256" key="5">
    <source>
        <dbReference type="ARBA" id="ARBA00022801"/>
    </source>
</evidence>
<dbReference type="InterPro" id="IPR042115">
    <property type="entry name" value="PriA_3primeBD_sf"/>
</dbReference>
<feature type="binding site" evidence="12">
    <location>
        <position position="346"/>
    </location>
    <ligand>
        <name>Zn(2+)</name>
        <dbReference type="ChEBI" id="CHEBI:29105"/>
        <label>2</label>
    </ligand>
</feature>
<keyword evidence="7 12" id="KW-0862">Zinc</keyword>
<comment type="subunit">
    <text evidence="12">Component of the replication restart primosome.</text>
</comment>
<feature type="binding site" evidence="12">
    <location>
        <position position="377"/>
    </location>
    <ligand>
        <name>Zn(2+)</name>
        <dbReference type="ChEBI" id="CHEBI:29105"/>
        <label>1</label>
    </ligand>
</feature>
<dbReference type="GO" id="GO:0043138">
    <property type="term" value="F:3'-5' DNA helicase activity"/>
    <property type="evidence" value="ECO:0007669"/>
    <property type="project" value="UniProtKB-EC"/>
</dbReference>
<keyword evidence="3 12" id="KW-0479">Metal-binding</keyword>
<dbReference type="GO" id="GO:0005524">
    <property type="term" value="F:ATP binding"/>
    <property type="evidence" value="ECO:0007669"/>
    <property type="project" value="UniProtKB-UniRule"/>
</dbReference>
<dbReference type="Pfam" id="PF00270">
    <property type="entry name" value="DEAD"/>
    <property type="match status" value="1"/>
</dbReference>
<evidence type="ECO:0000256" key="10">
    <source>
        <dbReference type="ARBA" id="ARBA00023235"/>
    </source>
</evidence>
<evidence type="ECO:0000256" key="3">
    <source>
        <dbReference type="ARBA" id="ARBA00022723"/>
    </source>
</evidence>
<dbReference type="NCBIfam" id="NF004069">
    <property type="entry name" value="PRK05580.2-1"/>
    <property type="match status" value="1"/>
</dbReference>
<evidence type="ECO:0000256" key="8">
    <source>
        <dbReference type="ARBA" id="ARBA00022840"/>
    </source>
</evidence>
<feature type="binding site" evidence="12">
    <location>
        <position position="337"/>
    </location>
    <ligand>
        <name>Zn(2+)</name>
        <dbReference type="ChEBI" id="CHEBI:29105"/>
        <label>1</label>
    </ligand>
</feature>
<dbReference type="GO" id="GO:0006270">
    <property type="term" value="P:DNA replication initiation"/>
    <property type="evidence" value="ECO:0007669"/>
    <property type="project" value="TreeGrafter"/>
</dbReference>
<keyword evidence="4 12" id="KW-0547">Nucleotide-binding</keyword>
<gene>
    <name evidence="12" type="primary">priA</name>
    <name evidence="13" type="ORF">CP963_10430</name>
</gene>
<dbReference type="RefSeq" id="WP_129014130.1">
    <property type="nucleotide sequence ID" value="NZ_CBCSEI010000012.1"/>
</dbReference>
<dbReference type="PANTHER" id="PTHR30580:SF0">
    <property type="entry name" value="PRIMOSOMAL PROTEIN N"/>
    <property type="match status" value="1"/>
</dbReference>
<protein>
    <recommendedName>
        <fullName evidence="12">Replication restart protein PriA</fullName>
    </recommendedName>
    <alternativeName>
        <fullName evidence="12">ATP-dependent DNA helicase PriA</fullName>
        <ecNumber evidence="12">5.6.2.4</ecNumber>
    </alternativeName>
    <alternativeName>
        <fullName evidence="12">DNA 3'-5' helicase PriA</fullName>
    </alternativeName>
</protein>
<comment type="catalytic activity">
    <reaction evidence="12">
        <text>Couples ATP hydrolysis with the unwinding of duplex DNA by translocating in the 3'-5' direction.</text>
        <dbReference type="EC" id="5.6.2.4"/>
    </reaction>
</comment>
<keyword evidence="8 12" id="KW-0067">ATP-binding</keyword>
<keyword evidence="14" id="KW-1185">Reference proteome</keyword>
<evidence type="ECO:0000256" key="4">
    <source>
        <dbReference type="ARBA" id="ARBA00022741"/>
    </source>
</evidence>
<dbReference type="GO" id="GO:0008270">
    <property type="term" value="F:zinc ion binding"/>
    <property type="evidence" value="ECO:0007669"/>
    <property type="project" value="UniProtKB-UniRule"/>
</dbReference>
<keyword evidence="6 12" id="KW-0347">Helicase</keyword>
<reference evidence="13 14" key="1">
    <citation type="submission" date="2017-09" db="EMBL/GenBank/DDBJ databases">
        <title>Genomics of the genus Arcobacter.</title>
        <authorList>
            <person name="Perez-Cataluna A."/>
            <person name="Figueras M.J."/>
            <person name="Salas-Masso N."/>
        </authorList>
    </citation>
    <scope>NUCLEOTIDE SEQUENCE [LARGE SCALE GENOMIC DNA]</scope>
    <source>
        <strain evidence="13 14">CECT 7834</strain>
    </source>
</reference>
<dbReference type="Pfam" id="PF17764">
    <property type="entry name" value="PriA_3primeBD"/>
    <property type="match status" value="1"/>
</dbReference>
<keyword evidence="1 12" id="KW-0639">Primosome</keyword>
<organism evidence="13 14">
    <name type="scientific">Arcobacter cloacae</name>
    <dbReference type="NCBI Taxonomy" id="1054034"/>
    <lineage>
        <taxon>Bacteria</taxon>
        <taxon>Pseudomonadati</taxon>
        <taxon>Campylobacterota</taxon>
        <taxon>Epsilonproteobacteria</taxon>
        <taxon>Campylobacterales</taxon>
        <taxon>Arcobacteraceae</taxon>
        <taxon>Arcobacter</taxon>
    </lineage>
</organism>
<comment type="caution">
    <text evidence="13">The sequence shown here is derived from an EMBL/GenBank/DDBJ whole genome shotgun (WGS) entry which is preliminary data.</text>
</comment>
<dbReference type="PANTHER" id="PTHR30580">
    <property type="entry name" value="PRIMOSOMAL PROTEIN N"/>
    <property type="match status" value="1"/>
</dbReference>
<dbReference type="GO" id="GO:0006269">
    <property type="term" value="P:DNA replication, synthesis of primer"/>
    <property type="evidence" value="ECO:0007669"/>
    <property type="project" value="UniProtKB-KW"/>
</dbReference>
<feature type="binding site" evidence="12">
    <location>
        <position position="340"/>
    </location>
    <ligand>
        <name>Zn(2+)</name>
        <dbReference type="ChEBI" id="CHEBI:29105"/>
        <label>1</label>
    </ligand>
</feature>
<dbReference type="EC" id="5.6.2.4" evidence="12"/>
<dbReference type="InterPro" id="IPR011545">
    <property type="entry name" value="DEAD/DEAH_box_helicase_dom"/>
</dbReference>
<dbReference type="GO" id="GO:0003677">
    <property type="term" value="F:DNA binding"/>
    <property type="evidence" value="ECO:0007669"/>
    <property type="project" value="UniProtKB-UniRule"/>
</dbReference>
<evidence type="ECO:0000256" key="7">
    <source>
        <dbReference type="ARBA" id="ARBA00022833"/>
    </source>
</evidence>
<dbReference type="GO" id="GO:0006310">
    <property type="term" value="P:DNA recombination"/>
    <property type="evidence" value="ECO:0007669"/>
    <property type="project" value="InterPro"/>
</dbReference>
<keyword evidence="5 12" id="KW-0378">Hydrolase</keyword>
<dbReference type="Pfam" id="PF18074">
    <property type="entry name" value="PriA_C"/>
    <property type="match status" value="1"/>
</dbReference>
<name>A0A6M8NNG2_9BACT</name>
<dbReference type="InterPro" id="IPR041222">
    <property type="entry name" value="PriA_3primeBD"/>
</dbReference>
<dbReference type="Proteomes" id="UP000290378">
    <property type="component" value="Unassembled WGS sequence"/>
</dbReference>
<proteinExistence type="inferred from homology"/>
<dbReference type="HAMAP" id="MF_00983">
    <property type="entry name" value="PriA"/>
    <property type="match status" value="1"/>
</dbReference>
<evidence type="ECO:0000256" key="12">
    <source>
        <dbReference type="HAMAP-Rule" id="MF_00983"/>
    </source>
</evidence>
<dbReference type="GO" id="GO:1990077">
    <property type="term" value="C:primosome complex"/>
    <property type="evidence" value="ECO:0007669"/>
    <property type="project" value="UniProtKB-UniRule"/>
</dbReference>
<comment type="function">
    <text evidence="12">Initiates the restart of stalled replication forks, which reloads the replicative helicase on sites other than the origin of replication. Recognizes and binds to abandoned replication forks and remodels them to uncover a helicase loading site. Promotes assembly of the primosome at these replication forks.</text>
</comment>
<evidence type="ECO:0000256" key="9">
    <source>
        <dbReference type="ARBA" id="ARBA00023125"/>
    </source>
</evidence>
<dbReference type="GO" id="GO:0016787">
    <property type="term" value="F:hydrolase activity"/>
    <property type="evidence" value="ECO:0007669"/>
    <property type="project" value="UniProtKB-KW"/>
</dbReference>
<dbReference type="Pfam" id="PF00271">
    <property type="entry name" value="Helicase_C"/>
    <property type="match status" value="1"/>
</dbReference>
<dbReference type="InterPro" id="IPR001650">
    <property type="entry name" value="Helicase_C-like"/>
</dbReference>
<comment type="cofactor">
    <cofactor evidence="12">
        <name>Zn(2+)</name>
        <dbReference type="ChEBI" id="CHEBI:29105"/>
    </cofactor>
    <text evidence="12">Binds 2 zinc ions per subunit.</text>
</comment>
<dbReference type="Pfam" id="PF18319">
    <property type="entry name" value="Zn_ribbon_PriA"/>
    <property type="match status" value="1"/>
</dbReference>
<feature type="binding site" evidence="12">
    <location>
        <position position="349"/>
    </location>
    <ligand>
        <name>Zn(2+)</name>
        <dbReference type="ChEBI" id="CHEBI:29105"/>
        <label>2</label>
    </ligand>
</feature>
<dbReference type="SUPFAM" id="SSF52540">
    <property type="entry name" value="P-loop containing nucleoside triphosphate hydrolases"/>
    <property type="match status" value="1"/>
</dbReference>
<dbReference type="NCBIfam" id="TIGR00595">
    <property type="entry name" value="priA"/>
    <property type="match status" value="1"/>
</dbReference>
<dbReference type="AlphaFoldDB" id="A0A6M8NNG2"/>
<dbReference type="SMART" id="SM00487">
    <property type="entry name" value="DEXDc"/>
    <property type="match status" value="1"/>
</dbReference>
<sequence>MFYYEVALLKSPLNNLTFQSEEKIDIGLKVFIKLRNRKVLDEAVIIKEVEKPTFDCTNISEITNEFYDEKMLQIANFISTYYVCSIGEALSIYNPFDKNIEKISNEEKFDSKIVLSSLQQKAKEFLDEKKQALLFANTGAGKTEIYIKIIEEHLNQNRQAVLLMPEISLTPQMQKRLEKVFGKSVAIWHSKITKKKKIEILKGLQEGSIRLIAGARSALFLPYFNLGVIVVDEEHDDSYKSDSKPRLNTKDLAIYIAKKYDLQLVLGSATVSSSSFHKIPFFRLNETFHKTKKVYSFDDSQSNLSSKIIEKIEKTIKDKNQVIVFLPTRANFKYQICTTCGKSVECPFCSVSMSLHKNDLALKCHYCGYTQKIPDSCPSCNSGIIHNLRVGTAQIEEELKFHFPNNKIKRFDRDEIKTDNQLKTVLNEFNDGKIDILVGTQMLSKGHDYHNVKLAVVLGIDSVLNMNSYKSREKALSLLIQISGRSGRSGEGEVIIQTKNQEFFSHYLNESNYEEFLKSELEFRQDFYPPFLKMAKVIFSSSNGLKVKDEMEDYAKIFKDNKQIEVIGFGQSPIFKMANKYRYEILLRSNNIKALLNALHSINSPNAIIDMDTIY</sequence>
<evidence type="ECO:0000313" key="14">
    <source>
        <dbReference type="Proteomes" id="UP000290378"/>
    </source>
</evidence>
<dbReference type="Gene3D" id="3.40.1440.60">
    <property type="entry name" value="PriA, 3(prime) DNA-binding domain"/>
    <property type="match status" value="1"/>
</dbReference>
<evidence type="ECO:0000256" key="1">
    <source>
        <dbReference type="ARBA" id="ARBA00022515"/>
    </source>
</evidence>
<dbReference type="InterPro" id="IPR040498">
    <property type="entry name" value="PriA_CRR"/>
</dbReference>
<feature type="binding site" evidence="12">
    <location>
        <position position="367"/>
    </location>
    <ligand>
        <name>Zn(2+)</name>
        <dbReference type="ChEBI" id="CHEBI:29105"/>
        <label>2</label>
    </ligand>
</feature>
<evidence type="ECO:0000313" key="13">
    <source>
        <dbReference type="EMBL" id="RXI39082.1"/>
    </source>
</evidence>
<dbReference type="EMBL" id="NXII01000015">
    <property type="protein sequence ID" value="RXI39082.1"/>
    <property type="molecule type" value="Genomic_DNA"/>
</dbReference>
<keyword evidence="10 12" id="KW-0413">Isomerase</keyword>
<keyword evidence="9 12" id="KW-0238">DNA-binding</keyword>
<dbReference type="InterPro" id="IPR005259">
    <property type="entry name" value="PriA"/>
</dbReference>
<dbReference type="InterPro" id="IPR041236">
    <property type="entry name" value="PriA_C"/>
</dbReference>
<feature type="binding site" evidence="12">
    <location>
        <position position="364"/>
    </location>
    <ligand>
        <name>Zn(2+)</name>
        <dbReference type="ChEBI" id="CHEBI:29105"/>
        <label>2</label>
    </ligand>
</feature>
<dbReference type="InterPro" id="IPR014001">
    <property type="entry name" value="Helicase_ATP-bd"/>
</dbReference>
<dbReference type="PROSITE" id="PS51194">
    <property type="entry name" value="HELICASE_CTER"/>
    <property type="match status" value="1"/>
</dbReference>
<feature type="binding site" evidence="12">
    <location>
        <position position="380"/>
    </location>
    <ligand>
        <name>Zn(2+)</name>
        <dbReference type="ChEBI" id="CHEBI:29105"/>
        <label>1</label>
    </ligand>
</feature>
<comment type="similarity">
    <text evidence="12">Belongs to the helicase family. PriA subfamily.</text>
</comment>
<dbReference type="SMART" id="SM00490">
    <property type="entry name" value="HELICc"/>
    <property type="match status" value="1"/>
</dbReference>